<evidence type="ECO:0000313" key="6">
    <source>
        <dbReference type="Proteomes" id="UP000594454"/>
    </source>
</evidence>
<dbReference type="OrthoDB" id="5307922at2759"/>
<dbReference type="InterPro" id="IPR018119">
    <property type="entry name" value="Strictosidine_synth_cons-reg"/>
</dbReference>
<organism evidence="5 6">
    <name type="scientific">Hermetia illucens</name>
    <name type="common">Black soldier fly</name>
    <dbReference type="NCBI Taxonomy" id="343691"/>
    <lineage>
        <taxon>Eukaryota</taxon>
        <taxon>Metazoa</taxon>
        <taxon>Ecdysozoa</taxon>
        <taxon>Arthropoda</taxon>
        <taxon>Hexapoda</taxon>
        <taxon>Insecta</taxon>
        <taxon>Pterygota</taxon>
        <taxon>Neoptera</taxon>
        <taxon>Endopterygota</taxon>
        <taxon>Diptera</taxon>
        <taxon>Brachycera</taxon>
        <taxon>Stratiomyomorpha</taxon>
        <taxon>Stratiomyidae</taxon>
        <taxon>Hermetiinae</taxon>
        <taxon>Hermetia</taxon>
    </lineage>
</organism>
<dbReference type="PANTHER" id="PTHR10426:SF88">
    <property type="entry name" value="ADIPOCYTE PLASMA MEMBRANE-ASSOCIATED PROTEIN HEMOMUCIN-RELATED"/>
    <property type="match status" value="1"/>
</dbReference>
<evidence type="ECO:0000256" key="1">
    <source>
        <dbReference type="ARBA" id="ARBA00009191"/>
    </source>
</evidence>
<dbReference type="Pfam" id="PF03088">
    <property type="entry name" value="Str_synth"/>
    <property type="match status" value="1"/>
</dbReference>
<dbReference type="InParanoid" id="A0A7R8UQM0"/>
<reference evidence="5 6" key="1">
    <citation type="submission" date="2020-11" db="EMBL/GenBank/DDBJ databases">
        <authorList>
            <person name="Wallbank WR R."/>
            <person name="Pardo Diaz C."/>
            <person name="Kozak K."/>
            <person name="Martin S."/>
            <person name="Jiggins C."/>
            <person name="Moest M."/>
            <person name="Warren A I."/>
            <person name="Generalovic N T."/>
            <person name="Byers J.R.P. K."/>
            <person name="Montejo-Kovacevich G."/>
            <person name="Yen C E."/>
        </authorList>
    </citation>
    <scope>NUCLEOTIDE SEQUENCE [LARGE SCALE GENOMIC DNA]</scope>
</reference>
<dbReference type="Pfam" id="PF20067">
    <property type="entry name" value="SSL_N"/>
    <property type="match status" value="1"/>
</dbReference>
<dbReference type="EMBL" id="LR899011">
    <property type="protein sequence ID" value="CAD7085218.1"/>
    <property type="molecule type" value="Genomic_DNA"/>
</dbReference>
<protein>
    <recommendedName>
        <fullName evidence="4">Strictosidine synthase conserved region domain-containing protein</fullName>
    </recommendedName>
</protein>
<keyword evidence="6" id="KW-1185">Reference proteome</keyword>
<comment type="similarity">
    <text evidence="1">Belongs to the strictosidine synthase family.</text>
</comment>
<keyword evidence="3" id="KW-0325">Glycoprotein</keyword>
<dbReference type="Gene3D" id="2.120.10.30">
    <property type="entry name" value="TolB, C-terminal domain"/>
    <property type="match status" value="1"/>
</dbReference>
<evidence type="ECO:0000256" key="2">
    <source>
        <dbReference type="ARBA" id="ARBA00022553"/>
    </source>
</evidence>
<accession>A0A7R8UQM0</accession>
<evidence type="ECO:0000256" key="3">
    <source>
        <dbReference type="ARBA" id="ARBA00023180"/>
    </source>
</evidence>
<dbReference type="PANTHER" id="PTHR10426">
    <property type="entry name" value="STRICTOSIDINE SYNTHASE-RELATED"/>
    <property type="match status" value="1"/>
</dbReference>
<dbReference type="GO" id="GO:0012505">
    <property type="term" value="C:endomembrane system"/>
    <property type="evidence" value="ECO:0007669"/>
    <property type="project" value="TreeGrafter"/>
</dbReference>
<dbReference type="InterPro" id="IPR011042">
    <property type="entry name" value="6-blade_b-propeller_TolB-like"/>
</dbReference>
<gene>
    <name evidence="5" type="ORF">HERILL_LOCUS8072</name>
</gene>
<sequence>MGFFKLLGISLIILFAIIFLPGLPPWMTFPFESYRVTPPHELVGSFMPNNYLDNAEHILVGKVNGPEGLIAKDNIWFTSNNGGEVLRIDGEEVTVLAKFGESCELPYEEAKCGRPLGLAFDTIGNNLIVADGYYGLWSVDLVNGDKTLLISPRQTLDGLLKRPAKVFNGVAVDKKGVIYWTDSSSDYGFEDGFFAMLANPSGRLFRYCRWMNASTMLLDGINFANGIALSPNEEFLVVAETGSSQLLKLHLRGPFKGQKEIFSTALPGNPDNLSPDSKGIWVPLVMARDSENPAVFQLISIYPRIRRFILRIFALFELPFRMWNAILPNVFCKKVLYATVSFNSFIELVPTRTTVLRIDWEGNVVGVLHGYDKSIRFISQVLQEGEALYLGSPFNDFIGKITLPKDFKVISIEKDSYDKNRVKQNREHDEL</sequence>
<feature type="domain" description="Strictosidine synthase conserved region" evidence="4">
    <location>
        <begin position="168"/>
        <end position="252"/>
    </location>
</feature>
<dbReference type="GO" id="GO:0016787">
    <property type="term" value="F:hydrolase activity"/>
    <property type="evidence" value="ECO:0007669"/>
    <property type="project" value="TreeGrafter"/>
</dbReference>
<name>A0A7R8UQM0_HERIL</name>
<dbReference type="AlphaFoldDB" id="A0A7R8UQM0"/>
<dbReference type="SUPFAM" id="SSF63829">
    <property type="entry name" value="Calcium-dependent phosphotriesterase"/>
    <property type="match status" value="1"/>
</dbReference>
<evidence type="ECO:0000259" key="4">
    <source>
        <dbReference type="Pfam" id="PF03088"/>
    </source>
</evidence>
<keyword evidence="2" id="KW-0597">Phosphoprotein</keyword>
<proteinExistence type="inferred from homology"/>
<dbReference type="Proteomes" id="UP000594454">
    <property type="component" value="Chromosome 3"/>
</dbReference>
<evidence type="ECO:0000313" key="5">
    <source>
        <dbReference type="EMBL" id="CAD7085218.1"/>
    </source>
</evidence>